<feature type="region of interest" description="Disordered" evidence="1">
    <location>
        <begin position="1"/>
        <end position="25"/>
    </location>
</feature>
<dbReference type="OrthoDB" id="512683at2759"/>
<dbReference type="AlphaFoldDB" id="A0A2P6V7H9"/>
<keyword evidence="3" id="KW-1185">Reference proteome</keyword>
<dbReference type="Proteomes" id="UP000239649">
    <property type="component" value="Unassembled WGS sequence"/>
</dbReference>
<accession>A0A2P6V7H9</accession>
<organism evidence="2 3">
    <name type="scientific">Micractinium conductrix</name>
    <dbReference type="NCBI Taxonomy" id="554055"/>
    <lineage>
        <taxon>Eukaryota</taxon>
        <taxon>Viridiplantae</taxon>
        <taxon>Chlorophyta</taxon>
        <taxon>core chlorophytes</taxon>
        <taxon>Trebouxiophyceae</taxon>
        <taxon>Chlorellales</taxon>
        <taxon>Chlorellaceae</taxon>
        <taxon>Chlorella clade</taxon>
        <taxon>Micractinium</taxon>
    </lineage>
</organism>
<feature type="compositionally biased region" description="Basic and acidic residues" evidence="1">
    <location>
        <begin position="100"/>
        <end position="118"/>
    </location>
</feature>
<protein>
    <submittedName>
        <fullName evidence="2">Uncharacterized protein</fullName>
    </submittedName>
</protein>
<evidence type="ECO:0000313" key="2">
    <source>
        <dbReference type="EMBL" id="PSC70043.1"/>
    </source>
</evidence>
<reference evidence="2 3" key="1">
    <citation type="journal article" date="2018" name="Plant J.">
        <title>Genome sequences of Chlorella sorokiniana UTEX 1602 and Micractinium conductrix SAG 241.80: implications to maltose excretion by a green alga.</title>
        <authorList>
            <person name="Arriola M.B."/>
            <person name="Velmurugan N."/>
            <person name="Zhang Y."/>
            <person name="Plunkett M.H."/>
            <person name="Hondzo H."/>
            <person name="Barney B.M."/>
        </authorList>
    </citation>
    <scope>NUCLEOTIDE SEQUENCE [LARGE SCALE GENOMIC DNA]</scope>
    <source>
        <strain evidence="2 3">SAG 241.80</strain>
    </source>
</reference>
<gene>
    <name evidence="2" type="ORF">C2E20_6537</name>
</gene>
<evidence type="ECO:0000313" key="3">
    <source>
        <dbReference type="Proteomes" id="UP000239649"/>
    </source>
</evidence>
<name>A0A2P6V7H9_9CHLO</name>
<proteinExistence type="predicted"/>
<evidence type="ECO:0000256" key="1">
    <source>
        <dbReference type="SAM" id="MobiDB-lite"/>
    </source>
</evidence>
<feature type="region of interest" description="Disordered" evidence="1">
    <location>
        <begin position="79"/>
        <end position="118"/>
    </location>
</feature>
<dbReference type="EMBL" id="LHPF02000022">
    <property type="protein sequence ID" value="PSC70043.1"/>
    <property type="molecule type" value="Genomic_DNA"/>
</dbReference>
<comment type="caution">
    <text evidence="2">The sequence shown here is derived from an EMBL/GenBank/DDBJ whole genome shotgun (WGS) entry which is preliminary data.</text>
</comment>
<sequence length="118" mass="12864">MAALPVSSPPRHTMSSAEGVPKAMSQDDIVMHGHVVHVHGGLAKNEVHPPQHAPQTFNYAQVAREEIHDVAVHPPPVRLASGKPTGVEQWDKVNSPKSTHHAEDFKELLIPGAHKEQH</sequence>